<evidence type="ECO:0000256" key="5">
    <source>
        <dbReference type="ARBA" id="ARBA00023242"/>
    </source>
</evidence>
<dbReference type="InterPro" id="IPR009668">
    <property type="entry name" value="RNA_pol-assoc_fac_A49-like"/>
</dbReference>
<organism evidence="7 8">
    <name type="scientific">Asparagus officinalis</name>
    <name type="common">Garden asparagus</name>
    <dbReference type="NCBI Taxonomy" id="4686"/>
    <lineage>
        <taxon>Eukaryota</taxon>
        <taxon>Viridiplantae</taxon>
        <taxon>Streptophyta</taxon>
        <taxon>Embryophyta</taxon>
        <taxon>Tracheophyta</taxon>
        <taxon>Spermatophyta</taxon>
        <taxon>Magnoliopsida</taxon>
        <taxon>Liliopsida</taxon>
        <taxon>Asparagales</taxon>
        <taxon>Asparagaceae</taxon>
        <taxon>Asparagoideae</taxon>
        <taxon>Asparagus</taxon>
    </lineage>
</organism>
<dbReference type="EMBL" id="CM007383">
    <property type="protein sequence ID" value="ONK75163.1"/>
    <property type="molecule type" value="Genomic_DNA"/>
</dbReference>
<keyword evidence="5" id="KW-0539">Nucleus</keyword>
<dbReference type="Gramene" id="ONK75163">
    <property type="protein sequence ID" value="ONK75163"/>
    <property type="gene ID" value="A4U43_C03F14010"/>
</dbReference>
<comment type="subcellular location">
    <subcellularLocation>
        <location evidence="1">Nucleus</location>
        <location evidence="1">Nucleolus</location>
    </subcellularLocation>
</comment>
<dbReference type="Proteomes" id="UP000243459">
    <property type="component" value="Chromosome 3"/>
</dbReference>
<evidence type="ECO:0008006" key="9">
    <source>
        <dbReference type="Google" id="ProtNLM"/>
    </source>
</evidence>
<keyword evidence="3" id="KW-0240">DNA-directed RNA polymerase</keyword>
<evidence type="ECO:0000313" key="8">
    <source>
        <dbReference type="Proteomes" id="UP000243459"/>
    </source>
</evidence>
<keyword evidence="4" id="KW-0804">Transcription</keyword>
<dbReference type="GO" id="GO:0003677">
    <property type="term" value="F:DNA binding"/>
    <property type="evidence" value="ECO:0007669"/>
    <property type="project" value="InterPro"/>
</dbReference>
<dbReference type="PANTHER" id="PTHR14440">
    <property type="entry name" value="DNA-DIRECTED RNA POLYMERASE I SUBUNIT RPA49"/>
    <property type="match status" value="1"/>
</dbReference>
<dbReference type="GO" id="GO:0000428">
    <property type="term" value="C:DNA-directed RNA polymerase complex"/>
    <property type="evidence" value="ECO:0007669"/>
    <property type="project" value="UniProtKB-KW"/>
</dbReference>
<gene>
    <name evidence="7" type="ORF">A4U43_C03F14010</name>
</gene>
<comment type="similarity">
    <text evidence="2">Belongs to the eukaryotic RPA49/POLR1E RNA polymerase subunit family.</text>
</comment>
<dbReference type="AlphaFoldDB" id="A0A5P1FBP1"/>
<dbReference type="GO" id="GO:0006351">
    <property type="term" value="P:DNA-templated transcription"/>
    <property type="evidence" value="ECO:0007669"/>
    <property type="project" value="InterPro"/>
</dbReference>
<dbReference type="OMA" id="DVYPFDE"/>
<feature type="compositionally biased region" description="Basic residues" evidence="6">
    <location>
        <begin position="15"/>
        <end position="24"/>
    </location>
</feature>
<sequence length="403" mass="45893">MADSDLDVESNHRTKSERRRKNKRSLNVETSYLADNPDRIAPVVGYFSSGYNPCDSQEPPEVRVLRNRNHRSSRLDLVVKPKESSVEFVGRSYEGEAAVHQPCHYALGILDKDSQTLKVVPIAANKIFRLEPRVMKSPSVEEASEVLEGRVDDGNTRRKISDLTSLYGTKKQRNMDKKLRLLAQQTNDPSARENLPDEMLNVDMNDEALKDTKATIGPNIPPHDLSAVTPEKAYLLDEIIQKGERDYLFDILDLLNSGIGEKPKYWEENYYPSFVVNRIPKLKEVQNEEEKKKLAFILSYITHLVNFWKLAASNRRSKSQSSISGDAINKYKIPRIVYQKFEQLFIDPASKVLSSYKKELVIGYILVLTLFADKFSSSPSDISKDLGNLSAHTLCRQVFKQPI</sequence>
<evidence type="ECO:0000256" key="6">
    <source>
        <dbReference type="SAM" id="MobiDB-lite"/>
    </source>
</evidence>
<evidence type="ECO:0000256" key="3">
    <source>
        <dbReference type="ARBA" id="ARBA00022478"/>
    </source>
</evidence>
<accession>A0A5P1FBP1</accession>
<evidence type="ECO:0000313" key="7">
    <source>
        <dbReference type="EMBL" id="ONK75163.1"/>
    </source>
</evidence>
<evidence type="ECO:0000256" key="4">
    <source>
        <dbReference type="ARBA" id="ARBA00023163"/>
    </source>
</evidence>
<evidence type="ECO:0000256" key="1">
    <source>
        <dbReference type="ARBA" id="ARBA00004604"/>
    </source>
</evidence>
<dbReference type="GO" id="GO:0005730">
    <property type="term" value="C:nucleolus"/>
    <property type="evidence" value="ECO:0007669"/>
    <property type="project" value="UniProtKB-SubCell"/>
</dbReference>
<dbReference type="Pfam" id="PF06870">
    <property type="entry name" value="RNA_pol_I_A49"/>
    <property type="match status" value="1"/>
</dbReference>
<proteinExistence type="inferred from homology"/>
<name>A0A5P1FBP1_ASPOF</name>
<keyword evidence="8" id="KW-1185">Reference proteome</keyword>
<protein>
    <recommendedName>
        <fullName evidence="9">DNA-directed RNA polymerase I subunit rpa49</fullName>
    </recommendedName>
</protein>
<feature type="region of interest" description="Disordered" evidence="6">
    <location>
        <begin position="1"/>
        <end position="30"/>
    </location>
</feature>
<evidence type="ECO:0000256" key="2">
    <source>
        <dbReference type="ARBA" id="ARBA00009430"/>
    </source>
</evidence>
<reference evidence="8" key="1">
    <citation type="journal article" date="2017" name="Nat. Commun.">
        <title>The asparagus genome sheds light on the origin and evolution of a young Y chromosome.</title>
        <authorList>
            <person name="Harkess A."/>
            <person name="Zhou J."/>
            <person name="Xu C."/>
            <person name="Bowers J.E."/>
            <person name="Van der Hulst R."/>
            <person name="Ayyampalayam S."/>
            <person name="Mercati F."/>
            <person name="Riccardi P."/>
            <person name="McKain M.R."/>
            <person name="Kakrana A."/>
            <person name="Tang H."/>
            <person name="Ray J."/>
            <person name="Groenendijk J."/>
            <person name="Arikit S."/>
            <person name="Mathioni S.M."/>
            <person name="Nakano M."/>
            <person name="Shan H."/>
            <person name="Telgmann-Rauber A."/>
            <person name="Kanno A."/>
            <person name="Yue Z."/>
            <person name="Chen H."/>
            <person name="Li W."/>
            <person name="Chen Y."/>
            <person name="Xu X."/>
            <person name="Zhang Y."/>
            <person name="Luo S."/>
            <person name="Chen H."/>
            <person name="Gao J."/>
            <person name="Mao Z."/>
            <person name="Pires J.C."/>
            <person name="Luo M."/>
            <person name="Kudrna D."/>
            <person name="Wing R.A."/>
            <person name="Meyers B.C."/>
            <person name="Yi K."/>
            <person name="Kong H."/>
            <person name="Lavrijsen P."/>
            <person name="Sunseri F."/>
            <person name="Falavigna A."/>
            <person name="Ye Y."/>
            <person name="Leebens-Mack J.H."/>
            <person name="Chen G."/>
        </authorList>
    </citation>
    <scope>NUCLEOTIDE SEQUENCE [LARGE SCALE GENOMIC DNA]</scope>
    <source>
        <strain evidence="8">cv. DH0086</strain>
    </source>
</reference>